<gene>
    <name evidence="3" type="ORF">TMSB3V08_LOCUS11446</name>
</gene>
<feature type="domain" description="Integrase catalytic" evidence="2">
    <location>
        <begin position="331"/>
        <end position="394"/>
    </location>
</feature>
<dbReference type="AlphaFoldDB" id="A0A7R9EIV9"/>
<evidence type="ECO:0000313" key="3">
    <source>
        <dbReference type="EMBL" id="CAD7434796.1"/>
    </source>
</evidence>
<dbReference type="PANTHER" id="PTHR37984">
    <property type="entry name" value="PROTEIN CBG26694"/>
    <property type="match status" value="1"/>
</dbReference>
<dbReference type="InterPro" id="IPR036397">
    <property type="entry name" value="RNaseH_sf"/>
</dbReference>
<sequence length="394" mass="43358">MRGIEENLNQASGSVDTAIVDKFNRVLQRNPGWKMMASIADILEGQTTSIPEVKFGSTEIASLMFCPMTSCEVERIATKLEVWDTPVTPNATVGELRSLLCELVSEVGETSADLGMAKDAIGEPVTHSLTVPSVLVVYPKCQKVNRASCLRLVSEPEFLTLCLTKTSGLLTELFSQGIQAAHILNTDLEESELVNTILENVSPLTGRHFVFSDKPTSIQDLYSLASLIEGTLISEKEYLNAHSPGMGDRVRKGSNPGPASKALSFSPSLPVSRNRSAGGNNPVGLNPSNSASRDFSRARDVRDWVRRCKPCQNVKPSQNSKISLHSADRFIVSDNGPCFRSKTFGDMCFSWGIRHVTTSPYDPSPNHVERFNRILSVALTFFHNHDQSYWDKHL</sequence>
<dbReference type="PANTHER" id="PTHR37984:SF5">
    <property type="entry name" value="PROTEIN NYNRIN-LIKE"/>
    <property type="match status" value="1"/>
</dbReference>
<dbReference type="InterPro" id="IPR050951">
    <property type="entry name" value="Retrovirus_Pol_polyprotein"/>
</dbReference>
<evidence type="ECO:0000256" key="1">
    <source>
        <dbReference type="SAM" id="MobiDB-lite"/>
    </source>
</evidence>
<dbReference type="SUPFAM" id="SSF53098">
    <property type="entry name" value="Ribonuclease H-like"/>
    <property type="match status" value="1"/>
</dbReference>
<dbReference type="GO" id="GO:0015074">
    <property type="term" value="P:DNA integration"/>
    <property type="evidence" value="ECO:0007669"/>
    <property type="project" value="InterPro"/>
</dbReference>
<dbReference type="GO" id="GO:0003676">
    <property type="term" value="F:nucleic acid binding"/>
    <property type="evidence" value="ECO:0007669"/>
    <property type="project" value="InterPro"/>
</dbReference>
<evidence type="ECO:0000259" key="2">
    <source>
        <dbReference type="PROSITE" id="PS50994"/>
    </source>
</evidence>
<protein>
    <recommendedName>
        <fullName evidence="2">Integrase catalytic domain-containing protein</fullName>
    </recommendedName>
</protein>
<name>A0A7R9EIV9_9NEOP</name>
<dbReference type="InterPro" id="IPR001584">
    <property type="entry name" value="Integrase_cat-core"/>
</dbReference>
<dbReference type="PROSITE" id="PS50994">
    <property type="entry name" value="INTEGRASE"/>
    <property type="match status" value="1"/>
</dbReference>
<feature type="region of interest" description="Disordered" evidence="1">
    <location>
        <begin position="244"/>
        <end position="293"/>
    </location>
</feature>
<organism evidence="3">
    <name type="scientific">Timema monikensis</name>
    <dbReference type="NCBI Taxonomy" id="170555"/>
    <lineage>
        <taxon>Eukaryota</taxon>
        <taxon>Metazoa</taxon>
        <taxon>Ecdysozoa</taxon>
        <taxon>Arthropoda</taxon>
        <taxon>Hexapoda</taxon>
        <taxon>Insecta</taxon>
        <taxon>Pterygota</taxon>
        <taxon>Neoptera</taxon>
        <taxon>Polyneoptera</taxon>
        <taxon>Phasmatodea</taxon>
        <taxon>Timematodea</taxon>
        <taxon>Timematoidea</taxon>
        <taxon>Timematidae</taxon>
        <taxon>Timema</taxon>
    </lineage>
</organism>
<dbReference type="Gene3D" id="3.30.420.10">
    <property type="entry name" value="Ribonuclease H-like superfamily/Ribonuclease H"/>
    <property type="match status" value="1"/>
</dbReference>
<proteinExistence type="predicted"/>
<dbReference type="InterPro" id="IPR012337">
    <property type="entry name" value="RNaseH-like_sf"/>
</dbReference>
<dbReference type="EMBL" id="OB798263">
    <property type="protein sequence ID" value="CAD7434796.1"/>
    <property type="molecule type" value="Genomic_DNA"/>
</dbReference>
<accession>A0A7R9EIV9</accession>
<reference evidence="3" key="1">
    <citation type="submission" date="2020-11" db="EMBL/GenBank/DDBJ databases">
        <authorList>
            <person name="Tran Van P."/>
        </authorList>
    </citation>
    <scope>NUCLEOTIDE SEQUENCE</scope>
</reference>
<feature type="compositionally biased region" description="Polar residues" evidence="1">
    <location>
        <begin position="263"/>
        <end position="279"/>
    </location>
</feature>